<gene>
    <name evidence="1" type="ORF">Golob_017942</name>
</gene>
<dbReference type="AlphaFoldDB" id="A0A7J8M8Q3"/>
<reference evidence="1 2" key="1">
    <citation type="journal article" date="2019" name="Genome Biol. Evol.">
        <title>Insights into the evolution of the New World diploid cottons (Gossypium, subgenus Houzingenia) based on genome sequencing.</title>
        <authorList>
            <person name="Grover C.E."/>
            <person name="Arick M.A. 2nd"/>
            <person name="Thrash A."/>
            <person name="Conover J.L."/>
            <person name="Sanders W.S."/>
            <person name="Peterson D.G."/>
            <person name="Frelichowski J.E."/>
            <person name="Scheffler J.A."/>
            <person name="Scheffler B.E."/>
            <person name="Wendel J.F."/>
        </authorList>
    </citation>
    <scope>NUCLEOTIDE SEQUENCE [LARGE SCALE GENOMIC DNA]</scope>
    <source>
        <strain evidence="1">157</strain>
        <tissue evidence="1">Leaf</tissue>
    </source>
</reference>
<dbReference type="EMBL" id="JABEZX010000007">
    <property type="protein sequence ID" value="MBA0561089.1"/>
    <property type="molecule type" value="Genomic_DNA"/>
</dbReference>
<protein>
    <submittedName>
        <fullName evidence="1">Uncharacterized protein</fullName>
    </submittedName>
</protein>
<accession>A0A7J8M8Q3</accession>
<name>A0A7J8M8Q3_9ROSI</name>
<organism evidence="1 2">
    <name type="scientific">Gossypium lobatum</name>
    <dbReference type="NCBI Taxonomy" id="34289"/>
    <lineage>
        <taxon>Eukaryota</taxon>
        <taxon>Viridiplantae</taxon>
        <taxon>Streptophyta</taxon>
        <taxon>Embryophyta</taxon>
        <taxon>Tracheophyta</taxon>
        <taxon>Spermatophyta</taxon>
        <taxon>Magnoliopsida</taxon>
        <taxon>eudicotyledons</taxon>
        <taxon>Gunneridae</taxon>
        <taxon>Pentapetalae</taxon>
        <taxon>rosids</taxon>
        <taxon>malvids</taxon>
        <taxon>Malvales</taxon>
        <taxon>Malvaceae</taxon>
        <taxon>Malvoideae</taxon>
        <taxon>Gossypium</taxon>
    </lineage>
</organism>
<comment type="caution">
    <text evidence="1">The sequence shown here is derived from an EMBL/GenBank/DDBJ whole genome shotgun (WGS) entry which is preliminary data.</text>
</comment>
<evidence type="ECO:0000313" key="1">
    <source>
        <dbReference type="EMBL" id="MBA0561089.1"/>
    </source>
</evidence>
<dbReference type="Proteomes" id="UP000593572">
    <property type="component" value="Unassembled WGS sequence"/>
</dbReference>
<keyword evidence="2" id="KW-1185">Reference proteome</keyword>
<sequence length="22" mass="2642">MRTYYEMRSHVTIKGLDVLVTE</sequence>
<proteinExistence type="predicted"/>
<evidence type="ECO:0000313" key="2">
    <source>
        <dbReference type="Proteomes" id="UP000593572"/>
    </source>
</evidence>